<dbReference type="PANTHER" id="PTHR22946">
    <property type="entry name" value="DIENELACTONE HYDROLASE DOMAIN-CONTAINING PROTEIN-RELATED"/>
    <property type="match status" value="1"/>
</dbReference>
<dbReference type="Proteomes" id="UP000278351">
    <property type="component" value="Unassembled WGS sequence"/>
</dbReference>
<dbReference type="EMBL" id="RPDH01000003">
    <property type="protein sequence ID" value="RPE06031.1"/>
    <property type="molecule type" value="Genomic_DNA"/>
</dbReference>
<accession>A0A3N4PMA3</accession>
<dbReference type="OrthoDB" id="3668964at2"/>
<dbReference type="PANTHER" id="PTHR22946:SF8">
    <property type="entry name" value="ACETYL XYLAN ESTERASE DOMAIN-CONTAINING PROTEIN"/>
    <property type="match status" value="1"/>
</dbReference>
<name>A0A3N4PMA3_9BACT</name>
<protein>
    <submittedName>
        <fullName evidence="3">Xylan esterase</fullName>
    </submittedName>
</protein>
<proteinExistence type="predicted"/>
<feature type="chain" id="PRO_5018205823" evidence="1">
    <location>
        <begin position="30"/>
        <end position="710"/>
    </location>
</feature>
<dbReference type="InterPro" id="IPR050261">
    <property type="entry name" value="FrsA_esterase"/>
</dbReference>
<evidence type="ECO:0000313" key="3">
    <source>
        <dbReference type="EMBL" id="RPE06031.1"/>
    </source>
</evidence>
<dbReference type="SUPFAM" id="SSF53474">
    <property type="entry name" value="alpha/beta-Hydrolases"/>
    <property type="match status" value="3"/>
</dbReference>
<reference evidence="3 4" key="1">
    <citation type="submission" date="2018-11" db="EMBL/GenBank/DDBJ databases">
        <title>Chitinophaga lutea sp.nov., isolate from arsenic contaminated soil.</title>
        <authorList>
            <person name="Zong Y."/>
        </authorList>
    </citation>
    <scope>NUCLEOTIDE SEQUENCE [LARGE SCALE GENOMIC DNA]</scope>
    <source>
        <strain evidence="3 4">ZY74</strain>
    </source>
</reference>
<organism evidence="3 4">
    <name type="scientific">Chitinophaga lutea</name>
    <dbReference type="NCBI Taxonomy" id="2488634"/>
    <lineage>
        <taxon>Bacteria</taxon>
        <taxon>Pseudomonadati</taxon>
        <taxon>Bacteroidota</taxon>
        <taxon>Chitinophagia</taxon>
        <taxon>Chitinophagales</taxon>
        <taxon>Chitinophagaceae</taxon>
        <taxon>Chitinophaga</taxon>
    </lineage>
</organism>
<dbReference type="Gene3D" id="3.40.50.1820">
    <property type="entry name" value="alpha/beta hydrolase"/>
    <property type="match status" value="2"/>
</dbReference>
<feature type="domain" description="Acetyl xylan esterase" evidence="2">
    <location>
        <begin position="65"/>
        <end position="278"/>
    </location>
</feature>
<keyword evidence="4" id="KW-1185">Reference proteome</keyword>
<sequence length="710" mass="77415">MNKPQSYARAKGIFITGLLLLLASSAVNAQQELDVIRTWQAYSDAPNSLYRHLATAAIQQLSRRPQQYNPQQRQQWIRQTLQDAVGAFPAKTPLHAKVTGTIRKDGYTVEHIVYESQPGFYVTGSLFLPAQSGKAPAVIYCSGHSANGYRSPAYQRVMLNLVKKGFVVFAFDPVGQGERLEYYDTATRQSRHKWPSNEHSYPGAQLFMAGGTLARQMIWDGIRAVDYLLTRKEVDPQRIGITGRSGGGTQCAYIAAFDERIKAAAPENYITSFRRLFESIGPQDAEQNFLGGIARGLDMGDLLTVRAPKPCLMITTTRDMFSIQGATETAKEVTAMYAALGKKDNFGMVTDDAPHASTKKNREALYAFLQKHLAHPGNGADEEIPPLSAEELKVTPTGQVSTSLKGETIFSLHLQTAQKQQTALQAARQSPAYINAMLDSAKKLSGYRAPATAIQPVQAGRLQKNGYIIEKAFVKGEGDYVIPYLLMKPELANRKAVIYLHPLGKAKAAAQAEALLKAGFTVLAPDMVGTGETGPGAFKGDSFIDSISYNLWFATVQTGRSITGIRAGDVSLLTTLLMKNEGFKTIYGVAEKEMAPVLLHAAAFNAHISRIALIAPCSSWWSVVSSRIYQPALIQSAVAGSVGIYDLPDLAASLSPRKLLVAGATDANGNNAKDTENHTVIQAMYRHHKADNQLKITGNTGELLSWWLKD</sequence>
<dbReference type="InterPro" id="IPR008391">
    <property type="entry name" value="AXE1_dom"/>
</dbReference>
<dbReference type="Pfam" id="PF05448">
    <property type="entry name" value="AXE1"/>
    <property type="match status" value="1"/>
</dbReference>
<evidence type="ECO:0000259" key="2">
    <source>
        <dbReference type="Pfam" id="PF05448"/>
    </source>
</evidence>
<dbReference type="AlphaFoldDB" id="A0A3N4PMA3"/>
<gene>
    <name evidence="3" type="ORF">EGT74_24115</name>
</gene>
<comment type="caution">
    <text evidence="3">The sequence shown here is derived from an EMBL/GenBank/DDBJ whole genome shotgun (WGS) entry which is preliminary data.</text>
</comment>
<evidence type="ECO:0000313" key="4">
    <source>
        <dbReference type="Proteomes" id="UP000278351"/>
    </source>
</evidence>
<dbReference type="InterPro" id="IPR029058">
    <property type="entry name" value="AB_hydrolase_fold"/>
</dbReference>
<feature type="signal peptide" evidence="1">
    <location>
        <begin position="1"/>
        <end position="29"/>
    </location>
</feature>
<keyword evidence="1" id="KW-0732">Signal</keyword>
<evidence type="ECO:0000256" key="1">
    <source>
        <dbReference type="SAM" id="SignalP"/>
    </source>
</evidence>